<proteinExistence type="predicted"/>
<dbReference type="InterPro" id="IPR036388">
    <property type="entry name" value="WH-like_DNA-bd_sf"/>
</dbReference>
<accession>A0A8J7KX94</accession>
<feature type="domain" description="HTH marR-type" evidence="4">
    <location>
        <begin position="1"/>
        <end position="140"/>
    </location>
</feature>
<dbReference type="GO" id="GO:0003700">
    <property type="term" value="F:DNA-binding transcription factor activity"/>
    <property type="evidence" value="ECO:0007669"/>
    <property type="project" value="InterPro"/>
</dbReference>
<comment type="caution">
    <text evidence="5">The sequence shown here is derived from an EMBL/GenBank/DDBJ whole genome shotgun (WGS) entry which is preliminary data.</text>
</comment>
<evidence type="ECO:0000256" key="2">
    <source>
        <dbReference type="ARBA" id="ARBA00023125"/>
    </source>
</evidence>
<name>A0A8J7KX94_9FIRM</name>
<dbReference type="RefSeq" id="WP_197661737.1">
    <property type="nucleotide sequence ID" value="NZ_JAEAGR010000012.1"/>
</dbReference>
<evidence type="ECO:0000313" key="5">
    <source>
        <dbReference type="EMBL" id="MBH1941517.1"/>
    </source>
</evidence>
<sequence length="144" mass="16820">MEQEREDIKNFIDAFSEVIKLIHQRSYDNLDELKLYPGQAKLLALIKEHEGITQKELSEKNFVKPATITGMLNKLEANGLVKRILDEEDKRIMRVYLTDDGQRLAKKGKEFLFSLTGQMLKGFTEEEVKSYLMLLDKIKRNLQE</sequence>
<dbReference type="PANTHER" id="PTHR42756">
    <property type="entry name" value="TRANSCRIPTIONAL REGULATOR, MARR"/>
    <property type="match status" value="1"/>
</dbReference>
<protein>
    <submittedName>
        <fullName evidence="5">MarR family transcriptional regulator</fullName>
    </submittedName>
</protein>
<dbReference type="SUPFAM" id="SSF46785">
    <property type="entry name" value="Winged helix' DNA-binding domain"/>
    <property type="match status" value="1"/>
</dbReference>
<dbReference type="Pfam" id="PF01047">
    <property type="entry name" value="MarR"/>
    <property type="match status" value="1"/>
</dbReference>
<dbReference type="AlphaFoldDB" id="A0A8J7KX94"/>
<dbReference type="PANTHER" id="PTHR42756:SF1">
    <property type="entry name" value="TRANSCRIPTIONAL REPRESSOR OF EMRAB OPERON"/>
    <property type="match status" value="1"/>
</dbReference>
<keyword evidence="1" id="KW-0805">Transcription regulation</keyword>
<dbReference type="PROSITE" id="PS50995">
    <property type="entry name" value="HTH_MARR_2"/>
    <property type="match status" value="1"/>
</dbReference>
<dbReference type="GO" id="GO:0003677">
    <property type="term" value="F:DNA binding"/>
    <property type="evidence" value="ECO:0007669"/>
    <property type="project" value="UniProtKB-KW"/>
</dbReference>
<keyword evidence="6" id="KW-1185">Reference proteome</keyword>
<evidence type="ECO:0000313" key="6">
    <source>
        <dbReference type="Proteomes" id="UP000623269"/>
    </source>
</evidence>
<keyword evidence="2" id="KW-0238">DNA-binding</keyword>
<dbReference type="Gene3D" id="1.10.10.10">
    <property type="entry name" value="Winged helix-like DNA-binding domain superfamily/Winged helix DNA-binding domain"/>
    <property type="match status" value="1"/>
</dbReference>
<dbReference type="Proteomes" id="UP000623269">
    <property type="component" value="Unassembled WGS sequence"/>
</dbReference>
<dbReference type="EMBL" id="JAEAGR010000012">
    <property type="protein sequence ID" value="MBH1941517.1"/>
    <property type="molecule type" value="Genomic_DNA"/>
</dbReference>
<dbReference type="InterPro" id="IPR036390">
    <property type="entry name" value="WH_DNA-bd_sf"/>
</dbReference>
<reference evidence="5" key="1">
    <citation type="submission" date="2020-12" db="EMBL/GenBank/DDBJ databases">
        <title>M. sibirica DSM 26468T genome.</title>
        <authorList>
            <person name="Thieme N."/>
            <person name="Rettenmaier R."/>
            <person name="Zverlov V."/>
            <person name="Liebl W."/>
        </authorList>
    </citation>
    <scope>NUCLEOTIDE SEQUENCE</scope>
    <source>
        <strain evidence="5">DSM 26468</strain>
    </source>
</reference>
<organism evidence="5 6">
    <name type="scientific">Mobilitalea sibirica</name>
    <dbReference type="NCBI Taxonomy" id="1462919"/>
    <lineage>
        <taxon>Bacteria</taxon>
        <taxon>Bacillati</taxon>
        <taxon>Bacillota</taxon>
        <taxon>Clostridia</taxon>
        <taxon>Lachnospirales</taxon>
        <taxon>Lachnospiraceae</taxon>
        <taxon>Mobilitalea</taxon>
    </lineage>
</organism>
<evidence type="ECO:0000256" key="3">
    <source>
        <dbReference type="ARBA" id="ARBA00023163"/>
    </source>
</evidence>
<dbReference type="SMART" id="SM00347">
    <property type="entry name" value="HTH_MARR"/>
    <property type="match status" value="1"/>
</dbReference>
<dbReference type="PROSITE" id="PS01117">
    <property type="entry name" value="HTH_MARR_1"/>
    <property type="match status" value="1"/>
</dbReference>
<evidence type="ECO:0000259" key="4">
    <source>
        <dbReference type="PROSITE" id="PS50995"/>
    </source>
</evidence>
<evidence type="ECO:0000256" key="1">
    <source>
        <dbReference type="ARBA" id="ARBA00023015"/>
    </source>
</evidence>
<dbReference type="InterPro" id="IPR000835">
    <property type="entry name" value="HTH_MarR-typ"/>
</dbReference>
<dbReference type="PRINTS" id="PR00598">
    <property type="entry name" value="HTHMARR"/>
</dbReference>
<keyword evidence="3" id="KW-0804">Transcription</keyword>
<gene>
    <name evidence="5" type="ORF">I5677_11490</name>
</gene>
<dbReference type="InterPro" id="IPR023187">
    <property type="entry name" value="Tscrpt_reg_MarR-type_CS"/>
</dbReference>